<dbReference type="Gene3D" id="1.10.510.10">
    <property type="entry name" value="Transferase(Phosphotransferase) domain 1"/>
    <property type="match status" value="1"/>
</dbReference>
<dbReference type="PANTHER" id="PTHR43895:SF145">
    <property type="entry name" value="CBL-INTERACTING SERINE_THREONINE-PROTEIN KINASE 9"/>
    <property type="match status" value="1"/>
</dbReference>
<keyword evidence="5" id="KW-0067">ATP-binding</keyword>
<evidence type="ECO:0000259" key="7">
    <source>
        <dbReference type="PROSITE" id="PS50011"/>
    </source>
</evidence>
<evidence type="ECO:0000256" key="2">
    <source>
        <dbReference type="ARBA" id="ARBA00022679"/>
    </source>
</evidence>
<dbReference type="SUPFAM" id="SSF56112">
    <property type="entry name" value="Protein kinase-like (PK-like)"/>
    <property type="match status" value="1"/>
</dbReference>
<dbReference type="GO" id="GO:0005524">
    <property type="term" value="F:ATP binding"/>
    <property type="evidence" value="ECO:0007669"/>
    <property type="project" value="UniProtKB-KW"/>
</dbReference>
<evidence type="ECO:0000256" key="6">
    <source>
        <dbReference type="SAM" id="MobiDB-lite"/>
    </source>
</evidence>
<dbReference type="GO" id="GO:0007165">
    <property type="term" value="P:signal transduction"/>
    <property type="evidence" value="ECO:0007669"/>
    <property type="project" value="TreeGrafter"/>
</dbReference>
<feature type="compositionally biased region" description="Polar residues" evidence="6">
    <location>
        <begin position="647"/>
        <end position="656"/>
    </location>
</feature>
<feature type="compositionally biased region" description="Low complexity" evidence="6">
    <location>
        <begin position="689"/>
        <end position="698"/>
    </location>
</feature>
<evidence type="ECO:0000256" key="5">
    <source>
        <dbReference type="ARBA" id="ARBA00022840"/>
    </source>
</evidence>
<evidence type="ECO:0000256" key="3">
    <source>
        <dbReference type="ARBA" id="ARBA00022741"/>
    </source>
</evidence>
<dbReference type="FunFam" id="1.10.510.10:FF:000571">
    <property type="entry name" value="Maternal embryonic leucine zipper kinase"/>
    <property type="match status" value="1"/>
</dbReference>
<dbReference type="InterPro" id="IPR008271">
    <property type="entry name" value="Ser/Thr_kinase_AS"/>
</dbReference>
<dbReference type="CDD" id="cd14003">
    <property type="entry name" value="STKc_AMPK-like"/>
    <property type="match status" value="1"/>
</dbReference>
<dbReference type="EMBL" id="HBGH01017939">
    <property type="protein sequence ID" value="CAD9237881.1"/>
    <property type="molecule type" value="Transcribed_RNA"/>
</dbReference>
<evidence type="ECO:0000313" key="8">
    <source>
        <dbReference type="EMBL" id="CAD9237881.1"/>
    </source>
</evidence>
<dbReference type="PROSITE" id="PS50011">
    <property type="entry name" value="PROTEIN_KINASE_DOM"/>
    <property type="match status" value="1"/>
</dbReference>
<dbReference type="AlphaFoldDB" id="A0A7S1XHB6"/>
<sequence length="877" mass="96923">MKLLNHRHVVRLHEVLSSSTKLYIVMDFIAGGELFRRLEELGGQNESMARKYFQQLIDGVDYCHKQGVFHRDLKPENLLLDENGVLKITDFGFSSIKPHSTNATLYTQCGTPEFAAPEIIAPEIILGKDAGYHGGKADCWSCGIVLYGMLVGSLPFESERVDDLFDMILQCTVNYPKQLSPMAKDLISKILVRDPRARLSIAQVKMHPWFQVDYNGDDKNRLHPFYRRRPVNVSRHHSMSSSDERMRQPYKSITGNQDSRVFSEFTASFDPEPKSLPLSRALCDSSDSSEPKSLPGDFFWSPPSVEGARPPARLYEAQTRRAVPEAAKGLTLCIPRLGSESSSNSTDEVIVDVEHEVIRCETPPRSRSNASGSTNHLGSGFLSGRLSQISLRKTTARSFLPDFQQYFSAELDLPIHLRIDYHMDGIGLRGDANAIFEPDFNLPCRATFSSARAGSDLNPVLGLYSVLVGQYGLTMSEREFCSRISHLDGCSSGIFPDIRANTRHQGQGVVDSSALVRSRAGDLEQRMDDAGQDMSRVSPMDGSKRPVRRETGSLVRTSNDPSTRMPEYINDLERRKAASGLSGGLGIRIAALAKDAGTSVVSRPWVAPSSIGISAPTESAASIEQERYTFVGSGRSKSDLQPYAYPSTPSGSQDPSVDSVVTPEQRRDETIADDGAPSGSEGRKNAVDSAASPSASPSQLRRGVTMEGNQRSGRVSFSIVGKPLQSAVERTFSFVMSRSPRSKEEDFRFMSSLSAGVTLHILGRILDLMCGELAVKYERMKLTCQLDIAEGRSLSVSCQVETVRPGETSVVVRRRRLGGERNRVSPPEFQTLCTTLEQQFRLELQKRLDRSHSFHASRVLTVEKTSRAYATTLPTLR</sequence>
<feature type="domain" description="Protein kinase" evidence="7">
    <location>
        <begin position="1"/>
        <end position="210"/>
    </location>
</feature>
<reference evidence="8" key="1">
    <citation type="submission" date="2021-01" db="EMBL/GenBank/DDBJ databases">
        <authorList>
            <person name="Corre E."/>
            <person name="Pelletier E."/>
            <person name="Niang G."/>
            <person name="Scheremetjew M."/>
            <person name="Finn R."/>
            <person name="Kale V."/>
            <person name="Holt S."/>
            <person name="Cochrane G."/>
            <person name="Meng A."/>
            <person name="Brown T."/>
            <person name="Cohen L."/>
        </authorList>
    </citation>
    <scope>NUCLEOTIDE SEQUENCE</scope>
    <source>
        <strain evidence="8">SAG 36.94</strain>
    </source>
</reference>
<proteinExistence type="predicted"/>
<name>A0A7S1XHB6_9RHOD</name>
<dbReference type="PROSITE" id="PS00108">
    <property type="entry name" value="PROTEIN_KINASE_ST"/>
    <property type="match status" value="1"/>
</dbReference>
<dbReference type="SMART" id="SM00220">
    <property type="entry name" value="S_TKc"/>
    <property type="match status" value="1"/>
</dbReference>
<keyword evidence="4" id="KW-0418">Kinase</keyword>
<evidence type="ECO:0000256" key="4">
    <source>
        <dbReference type="ARBA" id="ARBA00022777"/>
    </source>
</evidence>
<evidence type="ECO:0000256" key="1">
    <source>
        <dbReference type="ARBA" id="ARBA00022527"/>
    </source>
</evidence>
<keyword evidence="2" id="KW-0808">Transferase</keyword>
<feature type="region of interest" description="Disordered" evidence="6">
    <location>
        <begin position="276"/>
        <end position="302"/>
    </location>
</feature>
<keyword evidence="3" id="KW-0547">Nucleotide-binding</keyword>
<feature type="region of interest" description="Disordered" evidence="6">
    <location>
        <begin position="632"/>
        <end position="709"/>
    </location>
</feature>
<keyword evidence="1" id="KW-0723">Serine/threonine-protein kinase</keyword>
<feature type="compositionally biased region" description="Basic and acidic residues" evidence="6">
    <location>
        <begin position="542"/>
        <end position="551"/>
    </location>
</feature>
<dbReference type="Pfam" id="PF00069">
    <property type="entry name" value="Pkinase"/>
    <property type="match status" value="1"/>
</dbReference>
<dbReference type="PANTHER" id="PTHR43895">
    <property type="entry name" value="CALCIUM/CALMODULIN-DEPENDENT PROTEIN KINASE KINASE-RELATED"/>
    <property type="match status" value="1"/>
</dbReference>
<protein>
    <recommendedName>
        <fullName evidence="7">Protein kinase domain-containing protein</fullName>
    </recommendedName>
</protein>
<feature type="region of interest" description="Disordered" evidence="6">
    <location>
        <begin position="522"/>
        <end position="566"/>
    </location>
</feature>
<gene>
    <name evidence="8" type="ORF">CCAE0312_LOCUS9980</name>
</gene>
<accession>A0A7S1XHB6</accession>
<dbReference type="InterPro" id="IPR000719">
    <property type="entry name" value="Prot_kinase_dom"/>
</dbReference>
<organism evidence="8">
    <name type="scientific">Compsopogon caeruleus</name>
    <dbReference type="NCBI Taxonomy" id="31354"/>
    <lineage>
        <taxon>Eukaryota</taxon>
        <taxon>Rhodophyta</taxon>
        <taxon>Compsopogonophyceae</taxon>
        <taxon>Compsopogonales</taxon>
        <taxon>Compsopogonaceae</taxon>
        <taxon>Compsopogon</taxon>
    </lineage>
</organism>
<dbReference type="GO" id="GO:0004674">
    <property type="term" value="F:protein serine/threonine kinase activity"/>
    <property type="evidence" value="ECO:0007669"/>
    <property type="project" value="UniProtKB-KW"/>
</dbReference>
<dbReference type="InterPro" id="IPR011009">
    <property type="entry name" value="Kinase-like_dom_sf"/>
</dbReference>